<reference evidence="2 3" key="1">
    <citation type="submission" date="2017-08" db="EMBL/GenBank/DDBJ databases">
        <title>Virgibacillus indicus sp. nov. and Virgibacillus profoundi sp. nov, two moderately halophilic bacteria isolated from marine sediment by using the Microfluidic Streak Plate.</title>
        <authorList>
            <person name="Xu B."/>
            <person name="Hu B."/>
            <person name="Wang J."/>
            <person name="Zhu Y."/>
            <person name="Huang L."/>
            <person name="Du W."/>
            <person name="Huang Y."/>
        </authorList>
    </citation>
    <scope>NUCLEOTIDE SEQUENCE [LARGE SCALE GENOMIC DNA]</scope>
    <source>
        <strain evidence="2 3">IO3-P3-H5</strain>
    </source>
</reference>
<evidence type="ECO:0000313" key="2">
    <source>
        <dbReference type="EMBL" id="PAV29457.1"/>
    </source>
</evidence>
<accession>A0A2A2ICU9</accession>
<evidence type="ECO:0000313" key="3">
    <source>
        <dbReference type="Proteomes" id="UP000218887"/>
    </source>
</evidence>
<dbReference type="EMBL" id="NPOA01000007">
    <property type="protein sequence ID" value="PAV29457.1"/>
    <property type="molecule type" value="Genomic_DNA"/>
</dbReference>
<name>A0A2A2ICU9_9BACI</name>
<dbReference type="Proteomes" id="UP000218887">
    <property type="component" value="Unassembled WGS sequence"/>
</dbReference>
<protein>
    <recommendedName>
        <fullName evidence="4">Cytochrome c oxidase subunit 2A</fullName>
    </recommendedName>
</protein>
<dbReference type="AlphaFoldDB" id="A0A2A2ICU9"/>
<keyword evidence="1" id="KW-0812">Transmembrane</keyword>
<dbReference type="RefSeq" id="WP_095655659.1">
    <property type="nucleotide sequence ID" value="NZ_NPOA01000007.1"/>
</dbReference>
<keyword evidence="1" id="KW-0472">Membrane</keyword>
<gene>
    <name evidence="2" type="ORF">CIL05_11355</name>
</gene>
<keyword evidence="1" id="KW-1133">Transmembrane helix</keyword>
<sequence length="62" mass="7062">MIKTRADNPSRRGEKLLTEEKKRTDFDLEKEPNLKGTLISVSLVGLFIVIAWVGAFILFVTR</sequence>
<proteinExistence type="predicted"/>
<comment type="caution">
    <text evidence="2">The sequence shown here is derived from an EMBL/GenBank/DDBJ whole genome shotgun (WGS) entry which is preliminary data.</text>
</comment>
<evidence type="ECO:0000256" key="1">
    <source>
        <dbReference type="SAM" id="Phobius"/>
    </source>
</evidence>
<keyword evidence="3" id="KW-1185">Reference proteome</keyword>
<feature type="transmembrane region" description="Helical" evidence="1">
    <location>
        <begin position="38"/>
        <end position="60"/>
    </location>
</feature>
<evidence type="ECO:0008006" key="4">
    <source>
        <dbReference type="Google" id="ProtNLM"/>
    </source>
</evidence>
<organism evidence="2 3">
    <name type="scientific">Virgibacillus profundi</name>
    <dbReference type="NCBI Taxonomy" id="2024555"/>
    <lineage>
        <taxon>Bacteria</taxon>
        <taxon>Bacillati</taxon>
        <taxon>Bacillota</taxon>
        <taxon>Bacilli</taxon>
        <taxon>Bacillales</taxon>
        <taxon>Bacillaceae</taxon>
        <taxon>Virgibacillus</taxon>
    </lineage>
</organism>